<evidence type="ECO:0000256" key="5">
    <source>
        <dbReference type="ARBA" id="ARBA00022691"/>
    </source>
</evidence>
<gene>
    <name evidence="12" type="ORF">OEZ85_006664</name>
</gene>
<feature type="region of interest" description="Disordered" evidence="11">
    <location>
        <begin position="80"/>
        <end position="172"/>
    </location>
</feature>
<dbReference type="CDD" id="cd00454">
    <property type="entry name" value="TrHb1_N"/>
    <property type="match status" value="1"/>
</dbReference>
<dbReference type="Pfam" id="PF01152">
    <property type="entry name" value="Bac_globin"/>
    <property type="match status" value="1"/>
</dbReference>
<dbReference type="PANTHER" id="PTHR47790">
    <property type="entry name" value="TRNA/TMRNA (URACIL-C(5))-METHYLTRANSFERASE"/>
    <property type="match status" value="1"/>
</dbReference>
<feature type="compositionally biased region" description="Basic residues" evidence="11">
    <location>
        <begin position="150"/>
        <end position="165"/>
    </location>
</feature>
<evidence type="ECO:0000256" key="8">
    <source>
        <dbReference type="ARBA" id="ARBA00023004"/>
    </source>
</evidence>
<keyword evidence="6" id="KW-0819">tRNA processing</keyword>
<evidence type="ECO:0000256" key="3">
    <source>
        <dbReference type="ARBA" id="ARBA00022617"/>
    </source>
</evidence>
<evidence type="ECO:0000256" key="7">
    <source>
        <dbReference type="ARBA" id="ARBA00022723"/>
    </source>
</evidence>
<dbReference type="PROSITE" id="PS01230">
    <property type="entry name" value="TRMA_1"/>
    <property type="match status" value="1"/>
</dbReference>
<dbReference type="InterPro" id="IPR029063">
    <property type="entry name" value="SAM-dependent_MTases_sf"/>
</dbReference>
<reference evidence="12 13" key="1">
    <citation type="submission" date="2023-05" db="EMBL/GenBank/DDBJ databases">
        <title>A 100% complete, gapless, phased diploid assembly of the Scenedesmus obliquus UTEX 3031 genome.</title>
        <authorList>
            <person name="Biondi T.C."/>
            <person name="Hanschen E.R."/>
            <person name="Kwon T."/>
            <person name="Eng W."/>
            <person name="Kruse C.P.S."/>
            <person name="Koehler S.I."/>
            <person name="Kunde Y."/>
            <person name="Gleasner C.D."/>
            <person name="You Mak K.T."/>
            <person name="Polle J."/>
            <person name="Hovde B.T."/>
            <person name="Starkenburg S.R."/>
        </authorList>
    </citation>
    <scope>NUCLEOTIDE SEQUENCE [LARGE SCALE GENOMIC DNA]</scope>
    <source>
        <strain evidence="12 13">DOE0152z</strain>
    </source>
</reference>
<dbReference type="Proteomes" id="UP001244341">
    <property type="component" value="Chromosome 4b"/>
</dbReference>
<dbReference type="InterPro" id="IPR012292">
    <property type="entry name" value="Globin/Proto"/>
</dbReference>
<feature type="binding site" evidence="9">
    <location>
        <position position="343"/>
    </location>
    <ligand>
        <name>S-adenosyl-L-methionine</name>
        <dbReference type="ChEBI" id="CHEBI:59789"/>
    </ligand>
</feature>
<organism evidence="12 13">
    <name type="scientific">Tetradesmus obliquus</name>
    <name type="common">Green alga</name>
    <name type="synonym">Acutodesmus obliquus</name>
    <dbReference type="NCBI Taxonomy" id="3088"/>
    <lineage>
        <taxon>Eukaryota</taxon>
        <taxon>Viridiplantae</taxon>
        <taxon>Chlorophyta</taxon>
        <taxon>core chlorophytes</taxon>
        <taxon>Chlorophyceae</taxon>
        <taxon>CS clade</taxon>
        <taxon>Sphaeropleales</taxon>
        <taxon>Scenedesmaceae</taxon>
        <taxon>Tetradesmus</taxon>
    </lineage>
</organism>
<dbReference type="PANTHER" id="PTHR47790:SF2">
    <property type="entry name" value="TRNA_TMRNA (URACIL-C(5))-METHYLTRANSFERASE"/>
    <property type="match status" value="1"/>
</dbReference>
<dbReference type="HAMAP" id="MF_01011">
    <property type="entry name" value="RNA_methyltr_TrmA"/>
    <property type="match status" value="1"/>
</dbReference>
<dbReference type="Gene3D" id="3.40.50.150">
    <property type="entry name" value="Vaccinia Virus protein VP39"/>
    <property type="match status" value="2"/>
</dbReference>
<feature type="binding site" evidence="9">
    <location>
        <position position="364"/>
    </location>
    <ligand>
        <name>S-adenosyl-L-methionine</name>
        <dbReference type="ChEBI" id="CHEBI:59789"/>
    </ligand>
</feature>
<dbReference type="InterPro" id="IPR010280">
    <property type="entry name" value="U5_MeTrfase_fam"/>
</dbReference>
<dbReference type="Gene3D" id="1.10.490.10">
    <property type="entry name" value="Globins"/>
    <property type="match status" value="1"/>
</dbReference>
<feature type="compositionally biased region" description="Low complexity" evidence="11">
    <location>
        <begin position="103"/>
        <end position="149"/>
    </location>
</feature>
<accession>A0ABY8TVA4</accession>
<evidence type="ECO:0000313" key="12">
    <source>
        <dbReference type="EMBL" id="WIA13059.1"/>
    </source>
</evidence>
<dbReference type="PROSITE" id="PS51687">
    <property type="entry name" value="SAM_MT_RNA_M5U"/>
    <property type="match status" value="1"/>
</dbReference>
<dbReference type="SUPFAM" id="SSF46458">
    <property type="entry name" value="Globin-like"/>
    <property type="match status" value="1"/>
</dbReference>
<evidence type="ECO:0000256" key="6">
    <source>
        <dbReference type="ARBA" id="ARBA00022694"/>
    </source>
</evidence>
<evidence type="ECO:0000313" key="13">
    <source>
        <dbReference type="Proteomes" id="UP001244341"/>
    </source>
</evidence>
<sequence>MAGETGPPEAGTGQVFPEQYDQQLQAKLAHVRELFAGQQLPEIEVFRSSPEHFRMRTEFRVWLQQDEAYYVMFEKNERNGSDDGAAGQADEAQPISSDTEQPAAAAATEDNTETTAAAADAGAAAAADEGAASDASQPAADAEQQPKLSSKQRRKLQRKRGKKAAKAAAAADDAKTRRFNRVRIDEFPVASQLICELMVLLRKELIAHPVLRDKVFQANFHSTLSKQAMVTLVYRRPLDDVWQEAARALRSRLLKALGPEACSQLHIVGRSRKQKLCVDADHVFERMEVAGRSYEYMQVAGRSYEYMQVEGAFSQPNGGVCQHMLNWAVESTKGSSGDLLELYCGNGNFTIPLAQNFKQVVATEVSKASVAAARHNIAANAADNIFLARMSSEEFTETWKVKGTRNRLAGLDWEQLSLDTLFVDPPRAGLDPATEQMLQDFEQVVYISCNPETLAKNLRSVAHSHDIVRMAVFDQFPYTEHIEAGVVIRRKPSAAAQFTGINQARTMLASMRTSRLAAAPARPNRVAILVPKAAAEVKQAPLLQRLGGPDAIKAAVDIFYGKVLADDRIKHYFESTDMVKQRAHQAAFMTYAFGGENKYAGKDMAAAHRHLIPHLTEEHFNAVVDNFVATLQELGVPQEDIDDACAVVATTKDAVLAE</sequence>
<protein>
    <submittedName>
        <fullName evidence="12">Uncharacterized protein</fullName>
    </submittedName>
</protein>
<dbReference type="Gene3D" id="2.40.50.1070">
    <property type="match status" value="2"/>
</dbReference>
<evidence type="ECO:0000256" key="9">
    <source>
        <dbReference type="PROSITE-ProRule" id="PRU01024"/>
    </source>
</evidence>
<feature type="active site" description="Nucleophile" evidence="9">
    <location>
        <position position="449"/>
    </location>
</feature>
<dbReference type="Pfam" id="PF05958">
    <property type="entry name" value="tRNA_U5-meth_tr"/>
    <property type="match status" value="2"/>
</dbReference>
<name>A0ABY8TVA4_TETOB</name>
<dbReference type="InterPro" id="IPR011869">
    <property type="entry name" value="TrmA_MeTrfase"/>
</dbReference>
<dbReference type="EMBL" id="CP126211">
    <property type="protein sequence ID" value="WIA13059.1"/>
    <property type="molecule type" value="Genomic_DNA"/>
</dbReference>
<dbReference type="NCBIfam" id="TIGR02143">
    <property type="entry name" value="trmA_only"/>
    <property type="match status" value="1"/>
</dbReference>
<evidence type="ECO:0000256" key="11">
    <source>
        <dbReference type="SAM" id="MobiDB-lite"/>
    </source>
</evidence>
<dbReference type="PROSITE" id="PS01231">
    <property type="entry name" value="TRMA_2"/>
    <property type="match status" value="1"/>
</dbReference>
<dbReference type="InterPro" id="IPR030391">
    <property type="entry name" value="MeTrfase_TrmA_CS"/>
</dbReference>
<dbReference type="InterPro" id="IPR009050">
    <property type="entry name" value="Globin-like_sf"/>
</dbReference>
<comment type="similarity">
    <text evidence="9">Belongs to the class I-like SAM-binding methyltransferase superfamily. RNA M5U methyltransferase family.</text>
</comment>
<keyword evidence="7" id="KW-0479">Metal-binding</keyword>
<evidence type="ECO:0000256" key="10">
    <source>
        <dbReference type="PROSITE-ProRule" id="PRU10015"/>
    </source>
</evidence>
<feature type="active site" evidence="10">
    <location>
        <position position="449"/>
    </location>
</feature>
<proteinExistence type="inferred from homology"/>
<dbReference type="InterPro" id="IPR030390">
    <property type="entry name" value="MeTrfase_TrmA_AS"/>
</dbReference>
<feature type="binding site" evidence="9">
    <location>
        <position position="424"/>
    </location>
    <ligand>
        <name>S-adenosyl-L-methionine</name>
        <dbReference type="ChEBI" id="CHEBI:59789"/>
    </ligand>
</feature>
<evidence type="ECO:0000256" key="2">
    <source>
        <dbReference type="ARBA" id="ARBA00022603"/>
    </source>
</evidence>
<keyword evidence="13" id="KW-1185">Reference proteome</keyword>
<dbReference type="InterPro" id="IPR001486">
    <property type="entry name" value="Hemoglobin_trunc"/>
</dbReference>
<dbReference type="CDD" id="cd02440">
    <property type="entry name" value="AdoMet_MTases"/>
    <property type="match status" value="1"/>
</dbReference>
<keyword evidence="8" id="KW-0408">Iron</keyword>
<keyword evidence="1" id="KW-0813">Transport</keyword>
<evidence type="ECO:0000256" key="1">
    <source>
        <dbReference type="ARBA" id="ARBA00022448"/>
    </source>
</evidence>
<keyword evidence="2 9" id="KW-0489">Methyltransferase</keyword>
<evidence type="ECO:0000256" key="4">
    <source>
        <dbReference type="ARBA" id="ARBA00022679"/>
    </source>
</evidence>
<dbReference type="SUPFAM" id="SSF53335">
    <property type="entry name" value="S-adenosyl-L-methionine-dependent methyltransferases"/>
    <property type="match status" value="1"/>
</dbReference>
<keyword evidence="3" id="KW-0349">Heme</keyword>
<feature type="binding site" evidence="9">
    <location>
        <position position="315"/>
    </location>
    <ligand>
        <name>S-adenosyl-L-methionine</name>
        <dbReference type="ChEBI" id="CHEBI:59789"/>
    </ligand>
</feature>
<keyword evidence="4 9" id="KW-0808">Transferase</keyword>
<keyword evidence="5 9" id="KW-0949">S-adenosyl-L-methionine</keyword>